<protein>
    <submittedName>
        <fullName evidence="3">Spermatogenesis-associated protein 7-like</fullName>
    </submittedName>
</protein>
<feature type="compositionally biased region" description="Polar residues" evidence="1">
    <location>
        <begin position="134"/>
        <end position="145"/>
    </location>
</feature>
<dbReference type="Pfam" id="PF15244">
    <property type="entry name" value="HSD3"/>
    <property type="match status" value="1"/>
</dbReference>
<dbReference type="GeneID" id="106474835"/>
<keyword evidence="2" id="KW-1185">Reference proteome</keyword>
<dbReference type="RefSeq" id="XP_022258842.1">
    <property type="nucleotide sequence ID" value="XM_022403134.1"/>
</dbReference>
<evidence type="ECO:0000313" key="2">
    <source>
        <dbReference type="Proteomes" id="UP000694941"/>
    </source>
</evidence>
<feature type="compositionally biased region" description="Polar residues" evidence="1">
    <location>
        <begin position="158"/>
        <end position="195"/>
    </location>
</feature>
<feature type="region of interest" description="Disordered" evidence="1">
    <location>
        <begin position="108"/>
        <end position="195"/>
    </location>
</feature>
<sequence>MAFVRDVTEDILKKGVYSNRGIKKACQFHIQQKSKDLDKDKMQQMLDQLLSHLCISSDDSFDDVDFGFGGSSCSKNNLKWCIPLERKEKFNGDERPFFQLEEHSQLNVEESSCQSGRSKENSYVEVSDQDNSDHSLSSQTSNLGNKLTEENKDDDDTVASSPCSSGSKHVLSRTSTVNDKYSSSVCSDNYTSQLS</sequence>
<reference evidence="3" key="1">
    <citation type="submission" date="2025-08" db="UniProtKB">
        <authorList>
            <consortium name="RefSeq"/>
        </authorList>
    </citation>
    <scope>IDENTIFICATION</scope>
    <source>
        <tissue evidence="3">Muscle</tissue>
    </source>
</reference>
<evidence type="ECO:0000256" key="1">
    <source>
        <dbReference type="SAM" id="MobiDB-lite"/>
    </source>
</evidence>
<gene>
    <name evidence="3" type="primary">LOC106474835</name>
</gene>
<organism evidence="2 3">
    <name type="scientific">Limulus polyphemus</name>
    <name type="common">Atlantic horseshoe crab</name>
    <dbReference type="NCBI Taxonomy" id="6850"/>
    <lineage>
        <taxon>Eukaryota</taxon>
        <taxon>Metazoa</taxon>
        <taxon>Ecdysozoa</taxon>
        <taxon>Arthropoda</taxon>
        <taxon>Chelicerata</taxon>
        <taxon>Merostomata</taxon>
        <taxon>Xiphosura</taxon>
        <taxon>Limulidae</taxon>
        <taxon>Limulus</taxon>
    </lineage>
</organism>
<name>A0ABM1TSI6_LIMPO</name>
<dbReference type="Proteomes" id="UP000694941">
    <property type="component" value="Unplaced"/>
</dbReference>
<dbReference type="PANTHER" id="PTHR14917">
    <property type="entry name" value="SPERMATOGENESIS-ASSOCIATED PROTEIN 7"/>
    <property type="match status" value="1"/>
</dbReference>
<evidence type="ECO:0000313" key="3">
    <source>
        <dbReference type="RefSeq" id="XP_022258842.1"/>
    </source>
</evidence>
<dbReference type="PANTHER" id="PTHR14917:SF4">
    <property type="entry name" value="SPERMATOGENESIS-ASSOCIATED 7"/>
    <property type="match status" value="1"/>
</dbReference>
<accession>A0ABM1TSI6</accession>
<dbReference type="InterPro" id="IPR029357">
    <property type="entry name" value="SPATA7"/>
</dbReference>
<proteinExistence type="predicted"/>